<dbReference type="Proteomes" id="UP000240608">
    <property type="component" value="Unassembled WGS sequence"/>
</dbReference>
<evidence type="ECO:0000313" key="1">
    <source>
        <dbReference type="EMBL" id="PTB90775.1"/>
    </source>
</evidence>
<comment type="caution">
    <text evidence="1">The sequence shown here is derived from an EMBL/GenBank/DDBJ whole genome shotgun (WGS) entry which is preliminary data.</text>
</comment>
<evidence type="ECO:0000313" key="2">
    <source>
        <dbReference type="Proteomes" id="UP000240608"/>
    </source>
</evidence>
<reference evidence="1 2" key="1">
    <citation type="submission" date="2018-03" db="EMBL/GenBank/DDBJ databases">
        <title>Cross-interface Injection: A General Nanoliter Liquid Handling Method Applied to Single Cells Genome Amplification Automated Nanoliter Liquid Handling Applied to Single Cell Multiple Displacement Amplification.</title>
        <authorList>
            <person name="Yun J."/>
            <person name="Xu P."/>
            <person name="Xu J."/>
            <person name="Dai X."/>
            <person name="Wang Y."/>
            <person name="Zheng X."/>
            <person name="Cao C."/>
            <person name="Yi Q."/>
            <person name="Zhu Y."/>
            <person name="Wang L."/>
            <person name="Dong Z."/>
            <person name="Huang Y."/>
            <person name="Huang L."/>
            <person name="Du W."/>
        </authorList>
    </citation>
    <scope>NUCLEOTIDE SEQUENCE [LARGE SCALE GENOMIC DNA]</scope>
    <source>
        <strain evidence="1 2">Z-D1-2</strain>
    </source>
</reference>
<dbReference type="EMBL" id="PYVU01000570">
    <property type="protein sequence ID" value="PTB90775.1"/>
    <property type="molecule type" value="Genomic_DNA"/>
</dbReference>
<dbReference type="AlphaFoldDB" id="A0A2T4DAB8"/>
<accession>A0A2T4DAB8</accession>
<protein>
    <submittedName>
        <fullName evidence="1">Uncharacterized protein</fullName>
    </submittedName>
</protein>
<proteinExistence type="predicted"/>
<organism evidence="1 2">
    <name type="scientific">Marivirga lumbricoides</name>
    <dbReference type="NCBI Taxonomy" id="1046115"/>
    <lineage>
        <taxon>Bacteria</taxon>
        <taxon>Pseudomonadati</taxon>
        <taxon>Bacteroidota</taxon>
        <taxon>Cytophagia</taxon>
        <taxon>Cytophagales</taxon>
        <taxon>Marivirgaceae</taxon>
        <taxon>Marivirga</taxon>
    </lineage>
</organism>
<name>A0A2T4DAB8_9BACT</name>
<gene>
    <name evidence="1" type="ORF">C9994_16805</name>
</gene>
<sequence length="68" mass="8027">MSISVDSVRVGKKYFLRNIREYHEFTTVKALGEKDFLCEDIHTLEKYLLSELTAYGKGSDYEFFELDH</sequence>